<evidence type="ECO:0000256" key="2">
    <source>
        <dbReference type="ARBA" id="ARBA00022723"/>
    </source>
</evidence>
<feature type="domain" description="4Fe-4S ferredoxin-type" evidence="5">
    <location>
        <begin position="222"/>
        <end position="251"/>
    </location>
</feature>
<dbReference type="Proteomes" id="UP000240987">
    <property type="component" value="Unassembled WGS sequence"/>
</dbReference>
<keyword evidence="3" id="KW-0408">Iron</keyword>
<dbReference type="PROSITE" id="PS51379">
    <property type="entry name" value="4FE4S_FER_2"/>
    <property type="match status" value="3"/>
</dbReference>
<proteinExistence type="predicted"/>
<keyword evidence="2" id="KW-0479">Metal-binding</keyword>
<dbReference type="PANTHER" id="PTHR43687">
    <property type="entry name" value="ADENYLYLSULFATE REDUCTASE, BETA SUBUNIT"/>
    <property type="match status" value="1"/>
</dbReference>
<reference evidence="6 7" key="1">
    <citation type="submission" date="2018-01" db="EMBL/GenBank/DDBJ databases">
        <title>Whole genome sequencing of Histamine producing bacteria.</title>
        <authorList>
            <person name="Butler K."/>
        </authorList>
    </citation>
    <scope>NUCLEOTIDE SEQUENCE [LARGE SCALE GENOMIC DNA]</scope>
    <source>
        <strain evidence="6 7">JCM 12947</strain>
    </source>
</reference>
<evidence type="ECO:0000259" key="5">
    <source>
        <dbReference type="PROSITE" id="PS51379"/>
    </source>
</evidence>
<keyword evidence="4" id="KW-0411">Iron-sulfur</keyword>
<dbReference type="Pfam" id="PF00037">
    <property type="entry name" value="Fer4"/>
    <property type="match status" value="2"/>
</dbReference>
<dbReference type="PROSITE" id="PS00198">
    <property type="entry name" value="4FE4S_FER_1"/>
    <property type="match status" value="2"/>
</dbReference>
<dbReference type="InterPro" id="IPR050572">
    <property type="entry name" value="Fe-S_Ferredoxin"/>
</dbReference>
<dbReference type="EMBL" id="PYMJ01000035">
    <property type="protein sequence ID" value="PSU45138.1"/>
    <property type="molecule type" value="Genomic_DNA"/>
</dbReference>
<protein>
    <submittedName>
        <fullName evidence="6">(Fe-S)-binding protein</fullName>
    </submittedName>
</protein>
<dbReference type="Pfam" id="PF12838">
    <property type="entry name" value="Fer4_7"/>
    <property type="match status" value="1"/>
</dbReference>
<dbReference type="GO" id="GO:0051539">
    <property type="term" value="F:4 iron, 4 sulfur cluster binding"/>
    <property type="evidence" value="ECO:0007669"/>
    <property type="project" value="UniProtKB-KW"/>
</dbReference>
<dbReference type="Gene3D" id="3.30.70.20">
    <property type="match status" value="2"/>
</dbReference>
<feature type="domain" description="4Fe-4S ferredoxin-type" evidence="5">
    <location>
        <begin position="440"/>
        <end position="469"/>
    </location>
</feature>
<dbReference type="AlphaFoldDB" id="A0A2T3J8M8"/>
<evidence type="ECO:0000256" key="3">
    <source>
        <dbReference type="ARBA" id="ARBA00023004"/>
    </source>
</evidence>
<sequence length="581" mass="62673">MLKSTLEAFSDTNGQARLNAITGTVELSNLIPPTVSYESRGDLLIIGTQDSITTLANQFSALHSVTLLATEKTAIGESSTSTKAEKCANLYFSKEVAIKGYLGAFEVTCRVDGTITESSITKTTANLAKVAIGRDCFDLVLDMTEEGIVATEIPAPGYYPVGAGKGKLADVIEELPAMLGTFDKPKYFRLDPDLCAHSSRGVNGCNRCVDACPAGALSSLGHAIEINPYLCQGVGTCATACPTEAITYALPDPEKTQNFVHRLLARYQEEGGEKPTILFYGNRDEETITQTLMTLPSNVVPIALEELATVGVDTWLSALVYGAHQVLLATNTAYIPATIDRVLADELSIANNFLTELGYEENRITLFDLSTGDLSTGEPATADSFTAFEKPLIALTQPQTFAEQLSGTKREKLFAALERLYANSPEQPEYSAVPDNAPYGSVECKTDDCTLCMSCVAVCPTRAFHAVGGRPGLQLIEEDCIQCGLCEKACPEKVLTLKPGFTWNAETRKAAVVVHEEEAACCTSCGKAFAPASMVKMLTEKLQSHSQFQGDAIRRLAMCEDCRVRDIFSNMEDDPESQLRV</sequence>
<evidence type="ECO:0000256" key="4">
    <source>
        <dbReference type="ARBA" id="ARBA00023014"/>
    </source>
</evidence>
<organism evidence="6 7">
    <name type="scientific">Photobacterium frigidiphilum</name>
    <dbReference type="NCBI Taxonomy" id="264736"/>
    <lineage>
        <taxon>Bacteria</taxon>
        <taxon>Pseudomonadati</taxon>
        <taxon>Pseudomonadota</taxon>
        <taxon>Gammaproteobacteria</taxon>
        <taxon>Vibrionales</taxon>
        <taxon>Vibrionaceae</taxon>
        <taxon>Photobacterium</taxon>
    </lineage>
</organism>
<dbReference type="OrthoDB" id="9808559at2"/>
<gene>
    <name evidence="6" type="ORF">C9J12_23935</name>
</gene>
<evidence type="ECO:0000313" key="6">
    <source>
        <dbReference type="EMBL" id="PSU45138.1"/>
    </source>
</evidence>
<feature type="domain" description="4Fe-4S ferredoxin-type" evidence="5">
    <location>
        <begin position="471"/>
        <end position="500"/>
    </location>
</feature>
<dbReference type="RefSeq" id="WP_107245004.1">
    <property type="nucleotide sequence ID" value="NZ_PYMJ01000035.1"/>
</dbReference>
<keyword evidence="7" id="KW-1185">Reference proteome</keyword>
<accession>A0A2T3J8M8</accession>
<evidence type="ECO:0000313" key="7">
    <source>
        <dbReference type="Proteomes" id="UP000240987"/>
    </source>
</evidence>
<dbReference type="InterPro" id="IPR017900">
    <property type="entry name" value="4Fe4S_Fe_S_CS"/>
</dbReference>
<dbReference type="InterPro" id="IPR017896">
    <property type="entry name" value="4Fe4S_Fe-S-bd"/>
</dbReference>
<dbReference type="SUPFAM" id="SSF54862">
    <property type="entry name" value="4Fe-4S ferredoxins"/>
    <property type="match status" value="1"/>
</dbReference>
<dbReference type="PANTHER" id="PTHR43687:SF4">
    <property type="entry name" value="BLR5484 PROTEIN"/>
    <property type="match status" value="1"/>
</dbReference>
<name>A0A2T3J8M8_9GAMM</name>
<keyword evidence="1" id="KW-0004">4Fe-4S</keyword>
<dbReference type="GO" id="GO:0046872">
    <property type="term" value="F:metal ion binding"/>
    <property type="evidence" value="ECO:0007669"/>
    <property type="project" value="UniProtKB-KW"/>
</dbReference>
<comment type="caution">
    <text evidence="6">The sequence shown here is derived from an EMBL/GenBank/DDBJ whole genome shotgun (WGS) entry which is preliminary data.</text>
</comment>
<evidence type="ECO:0000256" key="1">
    <source>
        <dbReference type="ARBA" id="ARBA00022485"/>
    </source>
</evidence>